<protein>
    <submittedName>
        <fullName evidence="2">ANTAR domain-containing protein</fullName>
    </submittedName>
</protein>
<evidence type="ECO:0000313" key="2">
    <source>
        <dbReference type="EMBL" id="SFK89405.1"/>
    </source>
</evidence>
<dbReference type="SMART" id="SM01012">
    <property type="entry name" value="ANTAR"/>
    <property type="match status" value="1"/>
</dbReference>
<dbReference type="InterPro" id="IPR011006">
    <property type="entry name" value="CheY-like_superfamily"/>
</dbReference>
<evidence type="ECO:0000259" key="1">
    <source>
        <dbReference type="PROSITE" id="PS50921"/>
    </source>
</evidence>
<gene>
    <name evidence="2" type="ORF">SAMN04488085_104236</name>
</gene>
<dbReference type="InterPro" id="IPR035965">
    <property type="entry name" value="PAS-like_dom_sf"/>
</dbReference>
<dbReference type="Proteomes" id="UP000199152">
    <property type="component" value="Unassembled WGS sequence"/>
</dbReference>
<dbReference type="InParanoid" id="A0A1I4D8F1"/>
<dbReference type="InterPro" id="IPR005561">
    <property type="entry name" value="ANTAR"/>
</dbReference>
<organism evidence="2 3">
    <name type="scientific">Geodermatophilus ruber</name>
    <dbReference type="NCBI Taxonomy" id="504800"/>
    <lineage>
        <taxon>Bacteria</taxon>
        <taxon>Bacillati</taxon>
        <taxon>Actinomycetota</taxon>
        <taxon>Actinomycetes</taxon>
        <taxon>Geodermatophilales</taxon>
        <taxon>Geodermatophilaceae</taxon>
        <taxon>Geodermatophilus</taxon>
    </lineage>
</organism>
<dbReference type="PROSITE" id="PS50921">
    <property type="entry name" value="ANTAR"/>
    <property type="match status" value="1"/>
</dbReference>
<dbReference type="GO" id="GO:0003723">
    <property type="term" value="F:RNA binding"/>
    <property type="evidence" value="ECO:0007669"/>
    <property type="project" value="InterPro"/>
</dbReference>
<dbReference type="Pfam" id="PF03861">
    <property type="entry name" value="ANTAR"/>
    <property type="match status" value="1"/>
</dbReference>
<dbReference type="Gene3D" id="1.10.10.10">
    <property type="entry name" value="Winged helix-like DNA-binding domain superfamily/Winged helix DNA-binding domain"/>
    <property type="match status" value="1"/>
</dbReference>
<dbReference type="SUPFAM" id="SSF55785">
    <property type="entry name" value="PYP-like sensor domain (PAS domain)"/>
    <property type="match status" value="1"/>
</dbReference>
<evidence type="ECO:0000313" key="3">
    <source>
        <dbReference type="Proteomes" id="UP000199152"/>
    </source>
</evidence>
<feature type="domain" description="ANTAR" evidence="1">
    <location>
        <begin position="97"/>
        <end position="158"/>
    </location>
</feature>
<dbReference type="SUPFAM" id="SSF52172">
    <property type="entry name" value="CheY-like"/>
    <property type="match status" value="1"/>
</dbReference>
<dbReference type="InterPro" id="IPR036388">
    <property type="entry name" value="WH-like_DNA-bd_sf"/>
</dbReference>
<accession>A0A1I4D8F1</accession>
<sequence>MALLLGVHSGLLPGTELLVSHQHPVDRMRTLEAIATACTDGQPFCLQLRFSGRDGLQRTALLVGEPVVDAHGSVGALEGMLIEIPAAEPEPEGSDRVHALEIEVSQLRTAMSSRAPIEQAKGILMLLTSCSEQVAFELLAHISSNTHRKVRDIAVAIAESASGRAPLPPDLSSFVRDVCPPTPRMH</sequence>
<proteinExistence type="predicted"/>
<reference evidence="2 3" key="1">
    <citation type="submission" date="2016-10" db="EMBL/GenBank/DDBJ databases">
        <authorList>
            <person name="de Groot N.N."/>
        </authorList>
    </citation>
    <scope>NUCLEOTIDE SEQUENCE [LARGE SCALE GENOMIC DNA]</scope>
    <source>
        <strain evidence="2 3">DSM 45317</strain>
    </source>
</reference>
<dbReference type="Gene3D" id="3.30.450.20">
    <property type="entry name" value="PAS domain"/>
    <property type="match status" value="1"/>
</dbReference>
<dbReference type="EMBL" id="FOSW01000004">
    <property type="protein sequence ID" value="SFK89405.1"/>
    <property type="molecule type" value="Genomic_DNA"/>
</dbReference>
<keyword evidence="3" id="KW-1185">Reference proteome</keyword>
<dbReference type="STRING" id="504800.SAMN04488085_104236"/>
<name>A0A1I4D8F1_9ACTN</name>
<dbReference type="AlphaFoldDB" id="A0A1I4D8F1"/>